<accession>C7PXD0</accession>
<dbReference type="Gene3D" id="3.30.300.30">
    <property type="match status" value="1"/>
</dbReference>
<dbReference type="PROSITE" id="PS00455">
    <property type="entry name" value="AMP_BINDING"/>
    <property type="match status" value="1"/>
</dbReference>
<dbReference type="Gene3D" id="3.40.50.12780">
    <property type="entry name" value="N-terminal domain of ligase-like"/>
    <property type="match status" value="1"/>
</dbReference>
<feature type="domain" description="AMP-dependent synthetase/ligase" evidence="2">
    <location>
        <begin position="22"/>
        <end position="409"/>
    </location>
</feature>
<dbReference type="GO" id="GO:0006633">
    <property type="term" value="P:fatty acid biosynthetic process"/>
    <property type="evidence" value="ECO:0007669"/>
    <property type="project" value="TreeGrafter"/>
</dbReference>
<dbReference type="Pfam" id="PF00501">
    <property type="entry name" value="AMP-binding"/>
    <property type="match status" value="1"/>
</dbReference>
<dbReference type="SUPFAM" id="SSF56801">
    <property type="entry name" value="Acetyl-CoA synthetase-like"/>
    <property type="match status" value="1"/>
</dbReference>
<keyword evidence="3" id="KW-0436">Ligase</keyword>
<dbReference type="HOGENOM" id="CLU_000022_23_7_11"/>
<comment type="similarity">
    <text evidence="1">Belongs to the ATP-dependent AMP-binding enzyme family.</text>
</comment>
<dbReference type="KEGG" id="cai:Caci_0538"/>
<dbReference type="InterPro" id="IPR045851">
    <property type="entry name" value="AMP-bd_C_sf"/>
</dbReference>
<evidence type="ECO:0000313" key="4">
    <source>
        <dbReference type="Proteomes" id="UP000000851"/>
    </source>
</evidence>
<evidence type="ECO:0000259" key="2">
    <source>
        <dbReference type="Pfam" id="PF00501"/>
    </source>
</evidence>
<evidence type="ECO:0000313" key="3">
    <source>
        <dbReference type="EMBL" id="ACU69481.1"/>
    </source>
</evidence>
<name>C7PXD0_CATAD</name>
<dbReference type="GO" id="GO:0016874">
    <property type="term" value="F:ligase activity"/>
    <property type="evidence" value="ECO:0007669"/>
    <property type="project" value="UniProtKB-KW"/>
</dbReference>
<organism evidence="3 4">
    <name type="scientific">Catenulispora acidiphila (strain DSM 44928 / JCM 14897 / NBRC 102108 / NRRL B-24433 / ID139908)</name>
    <dbReference type="NCBI Taxonomy" id="479433"/>
    <lineage>
        <taxon>Bacteria</taxon>
        <taxon>Bacillati</taxon>
        <taxon>Actinomycetota</taxon>
        <taxon>Actinomycetes</taxon>
        <taxon>Catenulisporales</taxon>
        <taxon>Catenulisporaceae</taxon>
        <taxon>Catenulispora</taxon>
    </lineage>
</organism>
<keyword evidence="4" id="KW-1185">Reference proteome</keyword>
<dbReference type="STRING" id="479433.Caci_0538"/>
<dbReference type="GO" id="GO:0005886">
    <property type="term" value="C:plasma membrane"/>
    <property type="evidence" value="ECO:0007669"/>
    <property type="project" value="TreeGrafter"/>
</dbReference>
<evidence type="ECO:0000256" key="1">
    <source>
        <dbReference type="ARBA" id="ARBA00006432"/>
    </source>
</evidence>
<proteinExistence type="inferred from homology"/>
<dbReference type="PANTHER" id="PTHR22754:SF32">
    <property type="entry name" value="DISCO-INTERACTING PROTEIN 2"/>
    <property type="match status" value="1"/>
</dbReference>
<dbReference type="InterPro" id="IPR000873">
    <property type="entry name" value="AMP-dep_synth/lig_dom"/>
</dbReference>
<dbReference type="AlphaFoldDB" id="C7PXD0"/>
<sequence>MLLNWLLMPNTETGLCILGRDGDWRRHSYADIAAAVRRAIWLLRDRDVCAEDRVAIVLADPLHFVTAFMAALAVGAVPVPLAPPTALREADRYVAHVAETLRVARPDLVCTGAGHRAEVLAALAAAGCPAGVVDIADAAHVPADSGDPYRRKPSDSALLQFTSGSSGTPKGVRVSWANLTANIAAIRSWMRWEDDDVFASWLPLHHDMGLVGALITSFAAGTDLWLMTPRQFVRTPARWLECFGVHGATITTSPSFGYAHVAARVRAGELDGMDFSRWRVAILGAERIDPAAVADFQALVGRRGFDTSSLMGAYGLAEGTLLATGVPARAGSRLVKVVDWALTAGSPVAISQEGRLGRDAVQGAGWLASCGRAADGVAVTVVDDAGDEVPDGTFGEIRLSGDSLAAGYLTRDGSVPFSARGSAADAPGADPVLDTGDAGFLLDGELYVVGRIGDALRVHGHGVYAEDVEAELSRLGGEQGPAAYAAVFGTIGTRDLAAVFVEGDPPRTWSAKAEQRIRTAASTDLPVLIFQGSKGSIARTSSGKPRRRHLWLRLLDGGVPDGWRLVHGEWPWPAGEQS</sequence>
<dbReference type="InParanoid" id="C7PXD0"/>
<dbReference type="InterPro" id="IPR020845">
    <property type="entry name" value="AMP-binding_CS"/>
</dbReference>
<reference evidence="3 4" key="1">
    <citation type="journal article" date="2009" name="Stand. Genomic Sci.">
        <title>Complete genome sequence of Catenulispora acidiphila type strain (ID 139908).</title>
        <authorList>
            <person name="Copeland A."/>
            <person name="Lapidus A."/>
            <person name="Glavina Del Rio T."/>
            <person name="Nolan M."/>
            <person name="Lucas S."/>
            <person name="Chen F."/>
            <person name="Tice H."/>
            <person name="Cheng J.F."/>
            <person name="Bruce D."/>
            <person name="Goodwin L."/>
            <person name="Pitluck S."/>
            <person name="Mikhailova N."/>
            <person name="Pati A."/>
            <person name="Ivanova N."/>
            <person name="Mavromatis K."/>
            <person name="Chen A."/>
            <person name="Palaniappan K."/>
            <person name="Chain P."/>
            <person name="Land M."/>
            <person name="Hauser L."/>
            <person name="Chang Y.J."/>
            <person name="Jeffries C.D."/>
            <person name="Chertkov O."/>
            <person name="Brettin T."/>
            <person name="Detter J.C."/>
            <person name="Han C."/>
            <person name="Ali Z."/>
            <person name="Tindall B.J."/>
            <person name="Goker M."/>
            <person name="Bristow J."/>
            <person name="Eisen J.A."/>
            <person name="Markowitz V."/>
            <person name="Hugenholtz P."/>
            <person name="Kyrpides N.C."/>
            <person name="Klenk H.P."/>
        </authorList>
    </citation>
    <scope>NUCLEOTIDE SEQUENCE [LARGE SCALE GENOMIC DNA]</scope>
    <source>
        <strain evidence="4">DSM 44928 / JCM 14897 / NBRC 102108 / NRRL B-24433 / ID139908</strain>
    </source>
</reference>
<dbReference type="InterPro" id="IPR042099">
    <property type="entry name" value="ANL_N_sf"/>
</dbReference>
<dbReference type="Proteomes" id="UP000000851">
    <property type="component" value="Chromosome"/>
</dbReference>
<dbReference type="GO" id="GO:0070566">
    <property type="term" value="F:adenylyltransferase activity"/>
    <property type="evidence" value="ECO:0007669"/>
    <property type="project" value="TreeGrafter"/>
</dbReference>
<gene>
    <name evidence="3" type="ordered locus">Caci_0538</name>
</gene>
<dbReference type="EMBL" id="CP001700">
    <property type="protein sequence ID" value="ACU69481.1"/>
    <property type="molecule type" value="Genomic_DNA"/>
</dbReference>
<protein>
    <submittedName>
        <fullName evidence="3">AMP-dependent synthetase and ligase</fullName>
    </submittedName>
</protein>
<dbReference type="eggNOG" id="COG0318">
    <property type="taxonomic scope" value="Bacteria"/>
</dbReference>
<dbReference type="PANTHER" id="PTHR22754">
    <property type="entry name" value="DISCO-INTERACTING PROTEIN 2 DIP2 -RELATED"/>
    <property type="match status" value="1"/>
</dbReference>